<protein>
    <submittedName>
        <fullName evidence="8">General substrate transporter</fullName>
    </submittedName>
</protein>
<evidence type="ECO:0000259" key="7">
    <source>
        <dbReference type="PROSITE" id="PS50850"/>
    </source>
</evidence>
<dbReference type="Gene3D" id="1.20.1250.20">
    <property type="entry name" value="MFS general substrate transporter like domains"/>
    <property type="match status" value="1"/>
</dbReference>
<dbReference type="PANTHER" id="PTHR48022">
    <property type="entry name" value="PLASTIDIC GLUCOSE TRANSPORTER 4"/>
    <property type="match status" value="1"/>
</dbReference>
<dbReference type="EMBL" id="JBFXLU010000012">
    <property type="protein sequence ID" value="KAL2854944.1"/>
    <property type="molecule type" value="Genomic_DNA"/>
</dbReference>
<organism evidence="8 9">
    <name type="scientific">Aspergillus pseudoustus</name>
    <dbReference type="NCBI Taxonomy" id="1810923"/>
    <lineage>
        <taxon>Eukaryota</taxon>
        <taxon>Fungi</taxon>
        <taxon>Dikarya</taxon>
        <taxon>Ascomycota</taxon>
        <taxon>Pezizomycotina</taxon>
        <taxon>Eurotiomycetes</taxon>
        <taxon>Eurotiomycetidae</taxon>
        <taxon>Eurotiales</taxon>
        <taxon>Aspergillaceae</taxon>
        <taxon>Aspergillus</taxon>
        <taxon>Aspergillus subgen. Nidulantes</taxon>
    </lineage>
</organism>
<evidence type="ECO:0000256" key="6">
    <source>
        <dbReference type="SAM" id="Phobius"/>
    </source>
</evidence>
<dbReference type="PROSITE" id="PS50850">
    <property type="entry name" value="MFS"/>
    <property type="match status" value="1"/>
</dbReference>
<feature type="transmembrane region" description="Helical" evidence="6">
    <location>
        <begin position="473"/>
        <end position="491"/>
    </location>
</feature>
<feature type="transmembrane region" description="Helical" evidence="6">
    <location>
        <begin position="402"/>
        <end position="423"/>
    </location>
</feature>
<feature type="transmembrane region" description="Helical" evidence="6">
    <location>
        <begin position="344"/>
        <end position="365"/>
    </location>
</feature>
<keyword evidence="9" id="KW-1185">Reference proteome</keyword>
<keyword evidence="3 6" id="KW-0812">Transmembrane</keyword>
<comment type="subcellular location">
    <subcellularLocation>
        <location evidence="1">Membrane</location>
        <topology evidence="1">Multi-pass membrane protein</topology>
    </subcellularLocation>
</comment>
<dbReference type="InterPro" id="IPR036259">
    <property type="entry name" value="MFS_trans_sf"/>
</dbReference>
<evidence type="ECO:0000256" key="5">
    <source>
        <dbReference type="ARBA" id="ARBA00023136"/>
    </source>
</evidence>
<feature type="transmembrane region" description="Helical" evidence="6">
    <location>
        <begin position="217"/>
        <end position="235"/>
    </location>
</feature>
<evidence type="ECO:0000313" key="9">
    <source>
        <dbReference type="Proteomes" id="UP001610446"/>
    </source>
</evidence>
<evidence type="ECO:0000256" key="4">
    <source>
        <dbReference type="ARBA" id="ARBA00022989"/>
    </source>
</evidence>
<feature type="transmembrane region" description="Helical" evidence="6">
    <location>
        <begin position="306"/>
        <end position="329"/>
    </location>
</feature>
<evidence type="ECO:0000256" key="2">
    <source>
        <dbReference type="ARBA" id="ARBA00010992"/>
    </source>
</evidence>
<name>A0ABR4KRP2_9EURO</name>
<accession>A0ABR4KRP2</accession>
<feature type="transmembrane region" description="Helical" evidence="6">
    <location>
        <begin position="150"/>
        <end position="170"/>
    </location>
</feature>
<feature type="transmembrane region" description="Helical" evidence="6">
    <location>
        <begin position="443"/>
        <end position="461"/>
    </location>
</feature>
<dbReference type="InterPro" id="IPR005828">
    <property type="entry name" value="MFS_sugar_transport-like"/>
</dbReference>
<keyword evidence="4 6" id="KW-1133">Transmembrane helix</keyword>
<gene>
    <name evidence="8" type="ORF">BJY01DRAFT_231724</name>
</gene>
<dbReference type="SUPFAM" id="SSF103473">
    <property type="entry name" value="MFS general substrate transporter"/>
    <property type="match status" value="1"/>
</dbReference>
<evidence type="ECO:0000256" key="3">
    <source>
        <dbReference type="ARBA" id="ARBA00022692"/>
    </source>
</evidence>
<feature type="transmembrane region" description="Helical" evidence="6">
    <location>
        <begin position="95"/>
        <end position="116"/>
    </location>
</feature>
<evidence type="ECO:0000313" key="8">
    <source>
        <dbReference type="EMBL" id="KAL2854944.1"/>
    </source>
</evidence>
<sequence length="536" mass="58874">MANDTTQTVSKEEEEAVKTAYHVEETVLASLTEDDLLKLSRESLNVYSWTGVRLFAIIFVMGCNQAGFGVDWAVISGINSIPAWHDYFGFGTSGSTYGLLNALMNIGTVCGAPFLALSDVVGRRSVNFVGNLFVIVACVMQATAPNIDVFMGGRFLMGFGSALLSSSQYVGEIAPVHLRGLLVGIFGACFQIGSLVMTGSMMAISKLDGDLAWRLPLYLNMIFPALVCLGLYTLCPESPRYYMQRGNRDAAKRVIAKYHTTSGDLDQPIINIIVSQMEASIENDRAGHQKFWDYTVFLKKTVHYRLLVLALYSVFQQWNGGGIITYYMVPALQTIGVTGTLPQLGIQLGTTATYFVFTAVGAVIIDRFRRRTMIFTGLATMILFQTTTTITSWQYDVGGSKAAAGLTIFWIYMYQTFSALFVATMHNLYPVEILSLPLRAKGMGLYGLIQGGAGAVQTYGISVGINKLGYKIWVVYIAYNSIQLVLSYFVFPETSGLSLEEIDAVFETPGVAPVKMSKDIYKAKRQMEQTNRESAA</sequence>
<comment type="similarity">
    <text evidence="2">Belongs to the major facilitator superfamily. Sugar transporter (TC 2.A.1.1) family.</text>
</comment>
<reference evidence="8 9" key="1">
    <citation type="submission" date="2024-07" db="EMBL/GenBank/DDBJ databases">
        <title>Section-level genome sequencing and comparative genomics of Aspergillus sections Usti and Cavernicolus.</title>
        <authorList>
            <consortium name="Lawrence Berkeley National Laboratory"/>
            <person name="Nybo J.L."/>
            <person name="Vesth T.C."/>
            <person name="Theobald S."/>
            <person name="Frisvad J.C."/>
            <person name="Larsen T.O."/>
            <person name="Kjaerboelling I."/>
            <person name="Rothschild-Mancinelli K."/>
            <person name="Lyhne E.K."/>
            <person name="Kogle M.E."/>
            <person name="Barry K."/>
            <person name="Clum A."/>
            <person name="Na H."/>
            <person name="Ledsgaard L."/>
            <person name="Lin J."/>
            <person name="Lipzen A."/>
            <person name="Kuo A."/>
            <person name="Riley R."/>
            <person name="Mondo S."/>
            <person name="Labutti K."/>
            <person name="Haridas S."/>
            <person name="Pangalinan J."/>
            <person name="Salamov A.A."/>
            <person name="Simmons B.A."/>
            <person name="Magnuson J.K."/>
            <person name="Chen J."/>
            <person name="Drula E."/>
            <person name="Henrissat B."/>
            <person name="Wiebenga A."/>
            <person name="Lubbers R.J."/>
            <person name="Gomes A.C."/>
            <person name="Makela M.R."/>
            <person name="Stajich J."/>
            <person name="Grigoriev I.V."/>
            <person name="Mortensen U.H."/>
            <person name="De Vries R.P."/>
            <person name="Baker S.E."/>
            <person name="Andersen M.R."/>
        </authorList>
    </citation>
    <scope>NUCLEOTIDE SEQUENCE [LARGE SCALE GENOMIC DNA]</scope>
    <source>
        <strain evidence="8 9">CBS 123904</strain>
    </source>
</reference>
<feature type="transmembrane region" description="Helical" evidence="6">
    <location>
        <begin position="54"/>
        <end position="75"/>
    </location>
</feature>
<proteinExistence type="inferred from homology"/>
<dbReference type="PANTHER" id="PTHR48022:SF79">
    <property type="entry name" value="LACTOSE PERMEASE, PUTATIVE (AFU_ORTHOLOGUE AFUA_6G01860)-RELATED"/>
    <property type="match status" value="1"/>
</dbReference>
<comment type="caution">
    <text evidence="8">The sequence shown here is derived from an EMBL/GenBank/DDBJ whole genome shotgun (WGS) entry which is preliminary data.</text>
</comment>
<keyword evidence="5 6" id="KW-0472">Membrane</keyword>
<dbReference type="Pfam" id="PF00083">
    <property type="entry name" value="Sugar_tr"/>
    <property type="match status" value="1"/>
</dbReference>
<dbReference type="InterPro" id="IPR050360">
    <property type="entry name" value="MFS_Sugar_Transporters"/>
</dbReference>
<dbReference type="InterPro" id="IPR020846">
    <property type="entry name" value="MFS_dom"/>
</dbReference>
<feature type="domain" description="Major facilitator superfamily (MFS) profile" evidence="7">
    <location>
        <begin position="57"/>
        <end position="495"/>
    </location>
</feature>
<dbReference type="Proteomes" id="UP001610446">
    <property type="component" value="Unassembled WGS sequence"/>
</dbReference>
<evidence type="ECO:0000256" key="1">
    <source>
        <dbReference type="ARBA" id="ARBA00004141"/>
    </source>
</evidence>
<feature type="transmembrane region" description="Helical" evidence="6">
    <location>
        <begin position="182"/>
        <end position="205"/>
    </location>
</feature>
<feature type="transmembrane region" description="Helical" evidence="6">
    <location>
        <begin position="128"/>
        <end position="144"/>
    </location>
</feature>